<organism evidence="2 3">
    <name type="scientific">Scylla paramamosain</name>
    <name type="common">Mud crab</name>
    <dbReference type="NCBI Taxonomy" id="85552"/>
    <lineage>
        <taxon>Eukaryota</taxon>
        <taxon>Metazoa</taxon>
        <taxon>Ecdysozoa</taxon>
        <taxon>Arthropoda</taxon>
        <taxon>Crustacea</taxon>
        <taxon>Multicrustacea</taxon>
        <taxon>Malacostraca</taxon>
        <taxon>Eumalacostraca</taxon>
        <taxon>Eucarida</taxon>
        <taxon>Decapoda</taxon>
        <taxon>Pleocyemata</taxon>
        <taxon>Brachyura</taxon>
        <taxon>Eubrachyura</taxon>
        <taxon>Portunoidea</taxon>
        <taxon>Portunidae</taxon>
        <taxon>Portuninae</taxon>
        <taxon>Scylla</taxon>
    </lineage>
</organism>
<dbReference type="Proteomes" id="UP001487740">
    <property type="component" value="Unassembled WGS sequence"/>
</dbReference>
<dbReference type="EMBL" id="JARAKH010000029">
    <property type="protein sequence ID" value="KAK8387856.1"/>
    <property type="molecule type" value="Genomic_DNA"/>
</dbReference>
<reference evidence="2 3" key="1">
    <citation type="submission" date="2023-03" db="EMBL/GenBank/DDBJ databases">
        <title>High-quality genome of Scylla paramamosain provides insights in environmental adaptation.</title>
        <authorList>
            <person name="Zhang L."/>
        </authorList>
    </citation>
    <scope>NUCLEOTIDE SEQUENCE [LARGE SCALE GENOMIC DNA]</scope>
    <source>
        <strain evidence="2">LZ_2023a</strain>
        <tissue evidence="2">Muscle</tissue>
    </source>
</reference>
<sequence>MTEHLRRETRGETSRPRLYHEGKVRTGVRAVRRVDFMQGTSDLSQLVVAARTEILISESARHTESLVTDTPFIFYRLPSSKLDRDSHHSAELRQTLDHPDENFVID</sequence>
<proteinExistence type="predicted"/>
<gene>
    <name evidence="2" type="ORF">O3P69_020043</name>
</gene>
<evidence type="ECO:0000256" key="1">
    <source>
        <dbReference type="SAM" id="MobiDB-lite"/>
    </source>
</evidence>
<evidence type="ECO:0000313" key="2">
    <source>
        <dbReference type="EMBL" id="KAK8387856.1"/>
    </source>
</evidence>
<feature type="region of interest" description="Disordered" evidence="1">
    <location>
        <begin position="82"/>
        <end position="106"/>
    </location>
</feature>
<keyword evidence="3" id="KW-1185">Reference proteome</keyword>
<accession>A0AAW0TKD2</accession>
<feature type="region of interest" description="Disordered" evidence="1">
    <location>
        <begin position="1"/>
        <end position="20"/>
    </location>
</feature>
<evidence type="ECO:0000313" key="3">
    <source>
        <dbReference type="Proteomes" id="UP001487740"/>
    </source>
</evidence>
<comment type="caution">
    <text evidence="2">The sequence shown here is derived from an EMBL/GenBank/DDBJ whole genome shotgun (WGS) entry which is preliminary data.</text>
</comment>
<dbReference type="AlphaFoldDB" id="A0AAW0TKD2"/>
<protein>
    <submittedName>
        <fullName evidence="2">Uncharacterized protein</fullName>
    </submittedName>
</protein>
<name>A0AAW0TKD2_SCYPA</name>